<evidence type="ECO:0000313" key="1">
    <source>
        <dbReference type="EMBL" id="PNF30504.1"/>
    </source>
</evidence>
<sequence>MQMLPKGKREKRGILNLGGKALKFLFGAALSEDLGPLNDKIERLRTQVGELAHDGKERLTMSREIHLRVGENAKLLAQMIRAMKSRREEEIREQIALYQQLNQTTRRIIEAEKKASYTRELEAIIMKMYTAISSITLSLDLAMTHRLTASLLPSHKLFAILRDIYVQLEQGYSFITALKPENFHVFYASAQVAVLATEEAIRLVIQLPLRHEKRTYLVYDPVALPTFEPNLGKFIRIHTGTEKLAVSSDRRSYMLLPADYIKNCQEGVITICQGVVPTIERTDETCLSSLYFGTTHGYSLCSREIVSNDFRPIFRKLS</sequence>
<keyword evidence="2" id="KW-1185">Reference proteome</keyword>
<dbReference type="Pfam" id="PF12259">
    <property type="entry name" value="Baculo_F"/>
    <property type="match status" value="1"/>
</dbReference>
<dbReference type="AlphaFoldDB" id="A0A2J7QPJ1"/>
<evidence type="ECO:0000313" key="2">
    <source>
        <dbReference type="Proteomes" id="UP000235965"/>
    </source>
</evidence>
<dbReference type="Proteomes" id="UP000235965">
    <property type="component" value="Unassembled WGS sequence"/>
</dbReference>
<gene>
    <name evidence="1" type="ORF">B7P43_G10878</name>
</gene>
<name>A0A2J7QPJ1_9NEOP</name>
<reference evidence="1 2" key="1">
    <citation type="submission" date="2017-12" db="EMBL/GenBank/DDBJ databases">
        <title>Hemimetabolous genomes reveal molecular basis of termite eusociality.</title>
        <authorList>
            <person name="Harrison M.C."/>
            <person name="Jongepier E."/>
            <person name="Robertson H.M."/>
            <person name="Arning N."/>
            <person name="Bitard-Feildel T."/>
            <person name="Chao H."/>
            <person name="Childers C.P."/>
            <person name="Dinh H."/>
            <person name="Doddapaneni H."/>
            <person name="Dugan S."/>
            <person name="Gowin J."/>
            <person name="Greiner C."/>
            <person name="Han Y."/>
            <person name="Hu H."/>
            <person name="Hughes D.S.T."/>
            <person name="Huylmans A.-K."/>
            <person name="Kemena C."/>
            <person name="Kremer L.P.M."/>
            <person name="Lee S.L."/>
            <person name="Lopez-Ezquerra A."/>
            <person name="Mallet L."/>
            <person name="Monroy-Kuhn J.M."/>
            <person name="Moser A."/>
            <person name="Murali S.C."/>
            <person name="Muzny D.M."/>
            <person name="Otani S."/>
            <person name="Piulachs M.-D."/>
            <person name="Poelchau M."/>
            <person name="Qu J."/>
            <person name="Schaub F."/>
            <person name="Wada-Katsumata A."/>
            <person name="Worley K.C."/>
            <person name="Xie Q."/>
            <person name="Ylla G."/>
            <person name="Poulsen M."/>
            <person name="Gibbs R.A."/>
            <person name="Schal C."/>
            <person name="Richards S."/>
            <person name="Belles X."/>
            <person name="Korb J."/>
            <person name="Bornberg-Bauer E."/>
        </authorList>
    </citation>
    <scope>NUCLEOTIDE SEQUENCE [LARGE SCALE GENOMIC DNA]</scope>
    <source>
        <tissue evidence="1">Whole body</tissue>
    </source>
</reference>
<dbReference type="EMBL" id="NEVH01012089">
    <property type="protein sequence ID" value="PNF30504.1"/>
    <property type="molecule type" value="Genomic_DNA"/>
</dbReference>
<organism evidence="1 2">
    <name type="scientific">Cryptotermes secundus</name>
    <dbReference type="NCBI Taxonomy" id="105785"/>
    <lineage>
        <taxon>Eukaryota</taxon>
        <taxon>Metazoa</taxon>
        <taxon>Ecdysozoa</taxon>
        <taxon>Arthropoda</taxon>
        <taxon>Hexapoda</taxon>
        <taxon>Insecta</taxon>
        <taxon>Pterygota</taxon>
        <taxon>Neoptera</taxon>
        <taxon>Polyneoptera</taxon>
        <taxon>Dictyoptera</taxon>
        <taxon>Blattodea</taxon>
        <taxon>Blattoidea</taxon>
        <taxon>Termitoidae</taxon>
        <taxon>Kalotermitidae</taxon>
        <taxon>Cryptotermitinae</taxon>
        <taxon>Cryptotermes</taxon>
    </lineage>
</organism>
<dbReference type="InterPro" id="IPR022048">
    <property type="entry name" value="Envelope_fusion-like"/>
</dbReference>
<proteinExistence type="predicted"/>
<comment type="caution">
    <text evidence="1">The sequence shown here is derived from an EMBL/GenBank/DDBJ whole genome shotgun (WGS) entry which is preliminary data.</text>
</comment>
<protein>
    <submittedName>
        <fullName evidence="1">Uncharacterized protein</fullName>
    </submittedName>
</protein>
<accession>A0A2J7QPJ1</accession>
<dbReference type="InParanoid" id="A0A2J7QPJ1"/>